<feature type="region of interest" description="Disordered" evidence="1">
    <location>
        <begin position="81"/>
        <end position="110"/>
    </location>
</feature>
<evidence type="ECO:0000256" key="1">
    <source>
        <dbReference type="SAM" id="MobiDB-lite"/>
    </source>
</evidence>
<dbReference type="PANTHER" id="PTHR43721:SF30">
    <property type="entry name" value="TR-TYPE G DOMAIN-CONTAINING PROTEIN"/>
    <property type="match status" value="1"/>
</dbReference>
<dbReference type="PANTHER" id="PTHR43721">
    <property type="entry name" value="ELONGATION FACTOR TU-RELATED"/>
    <property type="match status" value="1"/>
</dbReference>
<keyword evidence="4" id="KW-1185">Reference proteome</keyword>
<accession>A0A9P9XWF8</accession>
<proteinExistence type="predicted"/>
<dbReference type="GO" id="GO:0003924">
    <property type="term" value="F:GTPase activity"/>
    <property type="evidence" value="ECO:0007669"/>
    <property type="project" value="InterPro"/>
</dbReference>
<dbReference type="EMBL" id="JAGIXG020000052">
    <property type="protein sequence ID" value="KAI6779113.1"/>
    <property type="molecule type" value="Genomic_DNA"/>
</dbReference>
<reference evidence="3" key="1">
    <citation type="journal article" date="2021" name="J Fungi (Basel)">
        <title>Genomic and Metabolomic Analyses of the Marine Fungus Emericellopsis cladophorae: Insights into Saltwater Adaptability Mechanisms and Its Biosynthetic Potential.</title>
        <authorList>
            <person name="Goncalves M.F.M."/>
            <person name="Hilario S."/>
            <person name="Van de Peer Y."/>
            <person name="Esteves A.C."/>
            <person name="Alves A."/>
        </authorList>
    </citation>
    <scope>NUCLEOTIDE SEQUENCE</scope>
    <source>
        <strain evidence="3">MUM 19.33</strain>
    </source>
</reference>
<feature type="region of interest" description="Disordered" evidence="1">
    <location>
        <begin position="249"/>
        <end position="275"/>
    </location>
</feature>
<gene>
    <name evidence="3" type="ORF">J7T54_007568</name>
</gene>
<comment type="caution">
    <text evidence="3">The sequence shown here is derived from an EMBL/GenBank/DDBJ whole genome shotgun (WGS) entry which is preliminary data.</text>
</comment>
<sequence>MASIFTWDPNPPKVASPWLIPTDSGKSKDGDSVKSKPGTAPHAGLLSDYGVTKLRAEPEDGPTEYKLHLLLRPRRAYKSMTTASRSVGSYAGRPREPTSDGTHAAASQPRQQRLLQLTTQLLWRLQQSSPYHVSSSKEITLPRLPGNDIDLERVKSQASLLPGLEESRGALYEIGVSDDGTLVGLTKDEMDESIKTLRVMAASLGCSVEVLRMVIVGDCEWFDTLGPEKTEVPREAPLWVAEALVTPDLGGEHRHGDETEYNKAGSTSASTTPGREEAMVVPHTGKSGTPQLRVTFTGPTTSGKSSLLGTLSTGALDNGRGKSRLNLLKHRHEVVSGITSSIAQELIGYKDQDILNFAQRNIESWIDIHGCAEGGRLVFASDSGGHPRYRRTVLRGLMNWAPHWSVLCIAGDDKELEQDKQGATPETENVSAAVAANGAFVRAHLDLSLKLSVPMAIVVTKMDLASKSSVQKTMSKILSAIKEAGRMPKIVQPDAKGHAGLLRIPDEDLTKIRGVVSSITECGDLTKHVPIVLTSAVKGTGIGLLHALLQSLPMPPKPTSEDFVGMALNPEQPKVLFHVDDTFTLPASYSIPASNAAAKRDRGIVVSGHLRFGNLSVGDSIVVGPFPPEDDEARVFAPEDKASPGNYGLSISHPSSAELAKVAMKNAVSASTIAGEWHTAEIVSIRNLRLPVRTLESGQAGTIGLILNHSSTAGQEGCECVSQDSPRIRRGMVLAIPSKHMVNTGLSLQAASGFTATFKDPDINSLAVGAFVNVYVASVRATARVRGISHHRRDAAAGPGAADDDIDDVFALNDEPEQGVAGGAEGPKFGAEVFLELLHNREWVELGSPVILLEGGSQDKTGLEGYVGRIIEIVE</sequence>
<feature type="region of interest" description="Disordered" evidence="1">
    <location>
        <begin position="1"/>
        <end position="58"/>
    </location>
</feature>
<dbReference type="GO" id="GO:0005525">
    <property type="term" value="F:GTP binding"/>
    <property type="evidence" value="ECO:0007669"/>
    <property type="project" value="InterPro"/>
</dbReference>
<dbReference type="InterPro" id="IPR000795">
    <property type="entry name" value="T_Tr_GTP-bd_dom"/>
</dbReference>
<organism evidence="3 4">
    <name type="scientific">Emericellopsis cladophorae</name>
    <dbReference type="NCBI Taxonomy" id="2686198"/>
    <lineage>
        <taxon>Eukaryota</taxon>
        <taxon>Fungi</taxon>
        <taxon>Dikarya</taxon>
        <taxon>Ascomycota</taxon>
        <taxon>Pezizomycotina</taxon>
        <taxon>Sordariomycetes</taxon>
        <taxon>Hypocreomycetidae</taxon>
        <taxon>Hypocreales</taxon>
        <taxon>Bionectriaceae</taxon>
        <taxon>Emericellopsis</taxon>
    </lineage>
</organism>
<dbReference type="Gene3D" id="3.40.50.300">
    <property type="entry name" value="P-loop containing nucleotide triphosphate hydrolases"/>
    <property type="match status" value="1"/>
</dbReference>
<feature type="compositionally biased region" description="Basic and acidic residues" evidence="1">
    <location>
        <begin position="250"/>
        <end position="261"/>
    </location>
</feature>
<dbReference type="InterPro" id="IPR050055">
    <property type="entry name" value="EF-Tu_GTPase"/>
</dbReference>
<reference evidence="3" key="2">
    <citation type="submission" date="2022-07" db="EMBL/GenBank/DDBJ databases">
        <authorList>
            <person name="Goncalves M.F.M."/>
            <person name="Hilario S."/>
            <person name="Van De Peer Y."/>
            <person name="Esteves A.C."/>
            <person name="Alves A."/>
        </authorList>
    </citation>
    <scope>NUCLEOTIDE SEQUENCE</scope>
    <source>
        <strain evidence="3">MUM 19.33</strain>
    </source>
</reference>
<evidence type="ECO:0000259" key="2">
    <source>
        <dbReference type="Pfam" id="PF00009"/>
    </source>
</evidence>
<dbReference type="RefSeq" id="XP_051359969.1">
    <property type="nucleotide sequence ID" value="XM_051508977.1"/>
</dbReference>
<protein>
    <submittedName>
        <fullName evidence="3">GTP-binding protein-like protein</fullName>
    </submittedName>
</protein>
<dbReference type="InterPro" id="IPR027417">
    <property type="entry name" value="P-loop_NTPase"/>
</dbReference>
<dbReference type="SUPFAM" id="SSF52540">
    <property type="entry name" value="P-loop containing nucleoside triphosphate hydrolases"/>
    <property type="match status" value="1"/>
</dbReference>
<dbReference type="Pfam" id="PF00009">
    <property type="entry name" value="GTP_EFTU"/>
    <property type="match status" value="1"/>
</dbReference>
<evidence type="ECO:0000313" key="4">
    <source>
        <dbReference type="Proteomes" id="UP001055219"/>
    </source>
</evidence>
<feature type="compositionally biased region" description="Basic and acidic residues" evidence="1">
    <location>
        <begin position="25"/>
        <end position="34"/>
    </location>
</feature>
<dbReference type="AlphaFoldDB" id="A0A9P9XWF8"/>
<evidence type="ECO:0000313" key="3">
    <source>
        <dbReference type="EMBL" id="KAI6779113.1"/>
    </source>
</evidence>
<feature type="compositionally biased region" description="Polar residues" evidence="1">
    <location>
        <begin position="264"/>
        <end position="273"/>
    </location>
</feature>
<dbReference type="GO" id="GO:0003746">
    <property type="term" value="F:translation elongation factor activity"/>
    <property type="evidence" value="ECO:0007669"/>
    <property type="project" value="TreeGrafter"/>
</dbReference>
<name>A0A9P9XWF8_9HYPO</name>
<dbReference type="Proteomes" id="UP001055219">
    <property type="component" value="Unassembled WGS sequence"/>
</dbReference>
<feature type="domain" description="Tr-type G" evidence="2">
    <location>
        <begin position="293"/>
        <end position="553"/>
    </location>
</feature>
<dbReference type="GeneID" id="75834042"/>
<dbReference type="OrthoDB" id="5342685at2759"/>